<name>A0A8S5Q0H0_9CAUD</name>
<reference evidence="1" key="1">
    <citation type="journal article" date="2021" name="Proc. Natl. Acad. Sci. U.S.A.">
        <title>A Catalog of Tens of Thousands of Viruses from Human Metagenomes Reveals Hidden Associations with Chronic Diseases.</title>
        <authorList>
            <person name="Tisza M.J."/>
            <person name="Buck C.B."/>
        </authorList>
    </citation>
    <scope>NUCLEOTIDE SEQUENCE</scope>
    <source>
        <strain evidence="1">CtuAx8</strain>
    </source>
</reference>
<evidence type="ECO:0000313" key="1">
    <source>
        <dbReference type="EMBL" id="DAE12243.1"/>
    </source>
</evidence>
<protein>
    <submittedName>
        <fullName evidence="1">Uncharacterized protein</fullName>
    </submittedName>
</protein>
<sequence length="113" mass="12620">MQMLPVKHNLMSVKGEYITLVIGYSNLLDASDLFACVRKYAWDEEYITKFDIQTTTDGLADGERCKITLTLDTNNLACGNYQYDLFVWAGSKPVKCLISGQISIVDGISNRGK</sequence>
<proteinExistence type="predicted"/>
<organism evidence="1">
    <name type="scientific">Myoviridae sp. ctuAx8</name>
    <dbReference type="NCBI Taxonomy" id="2825199"/>
    <lineage>
        <taxon>Viruses</taxon>
        <taxon>Duplodnaviria</taxon>
        <taxon>Heunggongvirae</taxon>
        <taxon>Uroviricota</taxon>
        <taxon>Caudoviricetes</taxon>
    </lineage>
</organism>
<accession>A0A8S5Q0H0</accession>
<dbReference type="EMBL" id="BK015545">
    <property type="protein sequence ID" value="DAE12243.1"/>
    <property type="molecule type" value="Genomic_DNA"/>
</dbReference>